<sequence>MEFCSRGDLRKGLASSIYMKTESSIETLNQRILSSRMKPGR</sequence>
<protein>
    <submittedName>
        <fullName evidence="1">Uncharacterized protein</fullName>
    </submittedName>
</protein>
<gene>
    <name evidence="1" type="ORF">L345_02622</name>
</gene>
<evidence type="ECO:0000313" key="1">
    <source>
        <dbReference type="EMBL" id="ETE71569.1"/>
    </source>
</evidence>
<accession>V8PAJ3</accession>
<comment type="caution">
    <text evidence="1">The sequence shown here is derived from an EMBL/GenBank/DDBJ whole genome shotgun (WGS) entry which is preliminary data.</text>
</comment>
<reference evidence="1 2" key="1">
    <citation type="journal article" date="2013" name="Proc. Natl. Acad. Sci. U.S.A.">
        <title>The king cobra genome reveals dynamic gene evolution and adaptation in the snake venom system.</title>
        <authorList>
            <person name="Vonk F.J."/>
            <person name="Casewell N.R."/>
            <person name="Henkel C.V."/>
            <person name="Heimberg A.M."/>
            <person name="Jansen H.J."/>
            <person name="McCleary R.J."/>
            <person name="Kerkkamp H.M."/>
            <person name="Vos R.A."/>
            <person name="Guerreiro I."/>
            <person name="Calvete J.J."/>
            <person name="Wuster W."/>
            <person name="Woods A.E."/>
            <person name="Logan J.M."/>
            <person name="Harrison R.A."/>
            <person name="Castoe T.A."/>
            <person name="de Koning A.P."/>
            <person name="Pollock D.D."/>
            <person name="Yandell M."/>
            <person name="Calderon D."/>
            <person name="Renjifo C."/>
            <person name="Currier R.B."/>
            <person name="Salgado D."/>
            <person name="Pla D."/>
            <person name="Sanz L."/>
            <person name="Hyder A.S."/>
            <person name="Ribeiro J.M."/>
            <person name="Arntzen J.W."/>
            <person name="van den Thillart G.E."/>
            <person name="Boetzer M."/>
            <person name="Pirovano W."/>
            <person name="Dirks R.P."/>
            <person name="Spaink H.P."/>
            <person name="Duboule D."/>
            <person name="McGlinn E."/>
            <person name="Kini R.M."/>
            <person name="Richardson M.K."/>
        </authorList>
    </citation>
    <scope>NUCLEOTIDE SEQUENCE</scope>
    <source>
        <tissue evidence="1">Blood</tissue>
    </source>
</reference>
<proteinExistence type="predicted"/>
<name>V8PAJ3_OPHHA</name>
<dbReference type="EMBL" id="AZIM01000343">
    <property type="protein sequence ID" value="ETE71569.1"/>
    <property type="molecule type" value="Genomic_DNA"/>
</dbReference>
<organism evidence="1 2">
    <name type="scientific">Ophiophagus hannah</name>
    <name type="common">King cobra</name>
    <name type="synonym">Naja hannah</name>
    <dbReference type="NCBI Taxonomy" id="8665"/>
    <lineage>
        <taxon>Eukaryota</taxon>
        <taxon>Metazoa</taxon>
        <taxon>Chordata</taxon>
        <taxon>Craniata</taxon>
        <taxon>Vertebrata</taxon>
        <taxon>Euteleostomi</taxon>
        <taxon>Lepidosauria</taxon>
        <taxon>Squamata</taxon>
        <taxon>Bifurcata</taxon>
        <taxon>Unidentata</taxon>
        <taxon>Episquamata</taxon>
        <taxon>Toxicofera</taxon>
        <taxon>Serpentes</taxon>
        <taxon>Colubroidea</taxon>
        <taxon>Elapidae</taxon>
        <taxon>Elapinae</taxon>
        <taxon>Ophiophagus</taxon>
    </lineage>
</organism>
<keyword evidence="2" id="KW-1185">Reference proteome</keyword>
<dbReference type="AlphaFoldDB" id="V8PAJ3"/>
<dbReference type="Proteomes" id="UP000018936">
    <property type="component" value="Unassembled WGS sequence"/>
</dbReference>
<evidence type="ECO:0000313" key="2">
    <source>
        <dbReference type="Proteomes" id="UP000018936"/>
    </source>
</evidence>